<organism evidence="2 3">
    <name type="scientific">Candidatus Avichristensenella intestinipullorum</name>
    <dbReference type="NCBI Taxonomy" id="2840693"/>
    <lineage>
        <taxon>Bacteria</taxon>
        <taxon>Bacillati</taxon>
        <taxon>Bacillota</taxon>
        <taxon>Clostridia</taxon>
        <taxon>Candidatus Avichristensenella</taxon>
    </lineage>
</organism>
<sequence length="205" mass="22002">MKARAARLLAAVAGALLLVCALYGCVTAVALDEDRYPRDGALGEAAQEVLDYLRGRLDAMDAARFTQRERLHMEDVRALFDGARRLALGCLAAAAALGTAGALLGGRRTFGRGLLYGVAAFAGCFALLGLWALADFDGWFTAMHRLAFSNDLWLLPADSTLITLMPLSFFMQAVAAVAARFLSCMAAVVALGWGLSRARRRERET</sequence>
<feature type="transmembrane region" description="Helical" evidence="1">
    <location>
        <begin position="113"/>
        <end position="134"/>
    </location>
</feature>
<dbReference type="InterPro" id="IPR010178">
    <property type="entry name" value="Lit"/>
</dbReference>
<gene>
    <name evidence="2" type="ORF">IAA66_03535</name>
</gene>
<keyword evidence="1" id="KW-1133">Transmembrane helix</keyword>
<dbReference type="EMBL" id="DVFI01000050">
    <property type="protein sequence ID" value="HIQ62643.1"/>
    <property type="molecule type" value="Genomic_DNA"/>
</dbReference>
<dbReference type="PROSITE" id="PS51257">
    <property type="entry name" value="PROKAR_LIPOPROTEIN"/>
    <property type="match status" value="1"/>
</dbReference>
<feature type="transmembrane region" description="Helical" evidence="1">
    <location>
        <begin position="169"/>
        <end position="195"/>
    </location>
</feature>
<comment type="caution">
    <text evidence="2">The sequence shown here is derived from an EMBL/GenBank/DDBJ whole genome shotgun (WGS) entry which is preliminary data.</text>
</comment>
<dbReference type="Proteomes" id="UP000886819">
    <property type="component" value="Unassembled WGS sequence"/>
</dbReference>
<accession>A0A9D1CIS4</accession>
<dbReference type="Pfam" id="PF07314">
    <property type="entry name" value="Lit"/>
    <property type="match status" value="1"/>
</dbReference>
<reference evidence="2" key="1">
    <citation type="submission" date="2020-10" db="EMBL/GenBank/DDBJ databases">
        <authorList>
            <person name="Gilroy R."/>
        </authorList>
    </citation>
    <scope>NUCLEOTIDE SEQUENCE</scope>
    <source>
        <strain evidence="2">ChiHile30-977</strain>
    </source>
</reference>
<dbReference type="AlphaFoldDB" id="A0A9D1CIS4"/>
<protein>
    <submittedName>
        <fullName evidence="2">DUF1461 domain-containing protein</fullName>
    </submittedName>
</protein>
<evidence type="ECO:0000256" key="1">
    <source>
        <dbReference type="SAM" id="Phobius"/>
    </source>
</evidence>
<feature type="transmembrane region" description="Helical" evidence="1">
    <location>
        <begin position="86"/>
        <end position="106"/>
    </location>
</feature>
<keyword evidence="1" id="KW-0472">Membrane</keyword>
<keyword evidence="1" id="KW-0812">Transmembrane</keyword>
<reference evidence="2" key="2">
    <citation type="journal article" date="2021" name="PeerJ">
        <title>Extensive microbial diversity within the chicken gut microbiome revealed by metagenomics and culture.</title>
        <authorList>
            <person name="Gilroy R."/>
            <person name="Ravi A."/>
            <person name="Getino M."/>
            <person name="Pursley I."/>
            <person name="Horton D.L."/>
            <person name="Alikhan N.F."/>
            <person name="Baker D."/>
            <person name="Gharbi K."/>
            <person name="Hall N."/>
            <person name="Watson M."/>
            <person name="Adriaenssens E.M."/>
            <person name="Foster-Nyarko E."/>
            <person name="Jarju S."/>
            <person name="Secka A."/>
            <person name="Antonio M."/>
            <person name="Oren A."/>
            <person name="Chaudhuri R.R."/>
            <person name="La Ragione R."/>
            <person name="Hildebrand F."/>
            <person name="Pallen M.J."/>
        </authorList>
    </citation>
    <scope>NUCLEOTIDE SEQUENCE</scope>
    <source>
        <strain evidence="2">ChiHile30-977</strain>
    </source>
</reference>
<name>A0A9D1CIS4_9FIRM</name>
<proteinExistence type="predicted"/>
<evidence type="ECO:0000313" key="2">
    <source>
        <dbReference type="EMBL" id="HIQ62643.1"/>
    </source>
</evidence>
<evidence type="ECO:0000313" key="3">
    <source>
        <dbReference type="Proteomes" id="UP000886819"/>
    </source>
</evidence>